<evidence type="ECO:0000256" key="5">
    <source>
        <dbReference type="ARBA" id="ARBA00023274"/>
    </source>
</evidence>
<dbReference type="InterPro" id="IPR036510">
    <property type="entry name" value="Ribosomal_bS20_sf"/>
</dbReference>
<dbReference type="NCBIfam" id="TIGR00029">
    <property type="entry name" value="S20"/>
    <property type="match status" value="1"/>
</dbReference>
<proteinExistence type="inferred from homology"/>
<dbReference type="HAMAP" id="MF_00500">
    <property type="entry name" value="Ribosomal_bS20"/>
    <property type="match status" value="1"/>
</dbReference>
<keyword evidence="3 7" id="KW-0694">RNA-binding</keyword>
<dbReference type="PANTHER" id="PTHR33398">
    <property type="entry name" value="30S RIBOSOMAL PROTEIN S20"/>
    <property type="match status" value="1"/>
</dbReference>
<accession>A0A2H0ND04</accession>
<evidence type="ECO:0000256" key="7">
    <source>
        <dbReference type="HAMAP-Rule" id="MF_00500"/>
    </source>
</evidence>
<keyword evidence="4 7" id="KW-0689">Ribosomal protein</keyword>
<evidence type="ECO:0000256" key="6">
    <source>
        <dbReference type="ARBA" id="ARBA00035136"/>
    </source>
</evidence>
<dbReference type="EMBL" id="PCWQ01000009">
    <property type="protein sequence ID" value="PIR06767.1"/>
    <property type="molecule type" value="Genomic_DNA"/>
</dbReference>
<reference evidence="8 9" key="1">
    <citation type="submission" date="2017-09" db="EMBL/GenBank/DDBJ databases">
        <title>Depth-based differentiation of microbial function through sediment-hosted aquifers and enrichment of novel symbionts in the deep terrestrial subsurface.</title>
        <authorList>
            <person name="Probst A.J."/>
            <person name="Ladd B."/>
            <person name="Jarett J.K."/>
            <person name="Geller-Mcgrath D.E."/>
            <person name="Sieber C.M."/>
            <person name="Emerson J.B."/>
            <person name="Anantharaman K."/>
            <person name="Thomas B.C."/>
            <person name="Malmstrom R."/>
            <person name="Stieglmeier M."/>
            <person name="Klingl A."/>
            <person name="Woyke T."/>
            <person name="Ryan C.M."/>
            <person name="Banfield J.F."/>
        </authorList>
    </citation>
    <scope>NUCLEOTIDE SEQUENCE [LARGE SCALE GENOMIC DNA]</scope>
    <source>
        <strain evidence="8">CG11_big_fil_rev_8_21_14_0_20_36_20</strain>
    </source>
</reference>
<dbReference type="PANTHER" id="PTHR33398:SF1">
    <property type="entry name" value="SMALL RIBOSOMAL SUBUNIT PROTEIN BS20C"/>
    <property type="match status" value="1"/>
</dbReference>
<comment type="caution">
    <text evidence="8">The sequence shown here is derived from an EMBL/GenBank/DDBJ whole genome shotgun (WGS) entry which is preliminary data.</text>
</comment>
<protein>
    <recommendedName>
        <fullName evidence="6 7">Small ribosomal subunit protein bS20</fullName>
    </recommendedName>
</protein>
<dbReference type="GO" id="GO:0005829">
    <property type="term" value="C:cytosol"/>
    <property type="evidence" value="ECO:0007669"/>
    <property type="project" value="TreeGrafter"/>
</dbReference>
<evidence type="ECO:0000313" key="9">
    <source>
        <dbReference type="Proteomes" id="UP000230564"/>
    </source>
</evidence>
<dbReference type="GO" id="GO:0015935">
    <property type="term" value="C:small ribosomal subunit"/>
    <property type="evidence" value="ECO:0007669"/>
    <property type="project" value="TreeGrafter"/>
</dbReference>
<dbReference type="AlphaFoldDB" id="A0A2H0ND04"/>
<keyword evidence="2 7" id="KW-0699">rRNA-binding</keyword>
<gene>
    <name evidence="7 8" type="primary">rpsT</name>
    <name evidence="8" type="ORF">COV55_02225</name>
</gene>
<sequence>MPNKKAAIKHLRQTVKRTQRNFLVKKNIKDIIKKGEKAIAQGKINERAQELTHNLQKAVDKAVKSGILKSNTGNRKKSRFATRLKKAGVKIPAAKKLQKEEVKK</sequence>
<comment type="function">
    <text evidence="7">Binds directly to 16S ribosomal RNA.</text>
</comment>
<dbReference type="GO" id="GO:0070181">
    <property type="term" value="F:small ribosomal subunit rRNA binding"/>
    <property type="evidence" value="ECO:0007669"/>
    <property type="project" value="TreeGrafter"/>
</dbReference>
<dbReference type="Pfam" id="PF01649">
    <property type="entry name" value="Ribosomal_S20p"/>
    <property type="match status" value="1"/>
</dbReference>
<dbReference type="GO" id="GO:0006412">
    <property type="term" value="P:translation"/>
    <property type="evidence" value="ECO:0007669"/>
    <property type="project" value="UniProtKB-UniRule"/>
</dbReference>
<dbReference type="Proteomes" id="UP000230564">
    <property type="component" value="Unassembled WGS sequence"/>
</dbReference>
<evidence type="ECO:0000313" key="8">
    <source>
        <dbReference type="EMBL" id="PIR06767.1"/>
    </source>
</evidence>
<evidence type="ECO:0000256" key="3">
    <source>
        <dbReference type="ARBA" id="ARBA00022884"/>
    </source>
</evidence>
<dbReference type="InterPro" id="IPR002583">
    <property type="entry name" value="Ribosomal_bS20"/>
</dbReference>
<evidence type="ECO:0000256" key="1">
    <source>
        <dbReference type="ARBA" id="ARBA00007634"/>
    </source>
</evidence>
<comment type="similarity">
    <text evidence="1 7">Belongs to the bacterial ribosomal protein bS20 family.</text>
</comment>
<dbReference type="Gene3D" id="1.20.58.110">
    <property type="entry name" value="Ribosomal protein S20"/>
    <property type="match status" value="1"/>
</dbReference>
<evidence type="ECO:0000256" key="4">
    <source>
        <dbReference type="ARBA" id="ARBA00022980"/>
    </source>
</evidence>
<keyword evidence="5 7" id="KW-0687">Ribonucleoprotein</keyword>
<organism evidence="8 9">
    <name type="scientific">Candidatus Komeilibacteria bacterium CG11_big_fil_rev_8_21_14_0_20_36_20</name>
    <dbReference type="NCBI Taxonomy" id="1974477"/>
    <lineage>
        <taxon>Bacteria</taxon>
        <taxon>Candidatus Komeiliibacteriota</taxon>
    </lineage>
</organism>
<evidence type="ECO:0000256" key="2">
    <source>
        <dbReference type="ARBA" id="ARBA00022730"/>
    </source>
</evidence>
<dbReference type="SUPFAM" id="SSF46992">
    <property type="entry name" value="Ribosomal protein S20"/>
    <property type="match status" value="1"/>
</dbReference>
<name>A0A2H0ND04_9BACT</name>
<dbReference type="GO" id="GO:0003735">
    <property type="term" value="F:structural constituent of ribosome"/>
    <property type="evidence" value="ECO:0007669"/>
    <property type="project" value="InterPro"/>
</dbReference>